<evidence type="ECO:0000259" key="8">
    <source>
        <dbReference type="Pfam" id="PF20684"/>
    </source>
</evidence>
<feature type="transmembrane region" description="Helical" evidence="7">
    <location>
        <begin position="101"/>
        <end position="123"/>
    </location>
</feature>
<feature type="compositionally biased region" description="Polar residues" evidence="6">
    <location>
        <begin position="294"/>
        <end position="306"/>
    </location>
</feature>
<dbReference type="Proteomes" id="UP001244011">
    <property type="component" value="Unassembled WGS sequence"/>
</dbReference>
<feature type="transmembrane region" description="Helical" evidence="7">
    <location>
        <begin position="135"/>
        <end position="157"/>
    </location>
</feature>
<keyword evidence="3 7" id="KW-1133">Transmembrane helix</keyword>
<dbReference type="InterPro" id="IPR049326">
    <property type="entry name" value="Rhodopsin_dom_fungi"/>
</dbReference>
<evidence type="ECO:0000256" key="3">
    <source>
        <dbReference type="ARBA" id="ARBA00022989"/>
    </source>
</evidence>
<evidence type="ECO:0000256" key="5">
    <source>
        <dbReference type="ARBA" id="ARBA00038359"/>
    </source>
</evidence>
<feature type="transmembrane region" description="Helical" evidence="7">
    <location>
        <begin position="251"/>
        <end position="271"/>
    </location>
</feature>
<evidence type="ECO:0000256" key="6">
    <source>
        <dbReference type="SAM" id="MobiDB-lite"/>
    </source>
</evidence>
<keyword evidence="2 7" id="KW-0812">Transmembrane</keyword>
<evidence type="ECO:0000313" key="9">
    <source>
        <dbReference type="EMBL" id="KAK1762011.1"/>
    </source>
</evidence>
<keyword evidence="4 7" id="KW-0472">Membrane</keyword>
<evidence type="ECO:0000256" key="7">
    <source>
        <dbReference type="SAM" id="Phobius"/>
    </source>
</evidence>
<proteinExistence type="inferred from homology"/>
<feature type="transmembrane region" description="Helical" evidence="7">
    <location>
        <begin position="177"/>
        <end position="199"/>
    </location>
</feature>
<sequence length="384" mass="42764">MASDKLGTTIVPLSSRPEIAQIVNTAIVFCVLIGIWSGLRVYARRVRHISPLNTEDVLFYISVAAFYGMVIALFLVLYLGGVGYHMDQLRPVHIARLTQSILAIQGLYGLSMCTSKWSILWMLKRIFAVRSFQIVTWAIIIVQAAWMIMTVLIGLLICRPVQKNWDPTVEGTCGNQIAGYTAVSVYNVIVDVAMCILPIPMIYKLQVKKPYKVALFGIFSIGIVTLVFSILRLLSLRSIDFDNFSYSVTGVIIWTYAETGVVILVACSPLLRPIFDKIFRRFLSSARGEPPRTSHPSLDHLNSSTGRAKIRRKRRSGFVTVGESEESLELGDVTGGGHVETRVMAGRSNRFARGGMLRRETSDQDLQMGIVVEKEVSQTVNLAR</sequence>
<dbReference type="AlphaFoldDB" id="A0AAJ0FB20"/>
<dbReference type="EMBL" id="MU839044">
    <property type="protein sequence ID" value="KAK1762011.1"/>
    <property type="molecule type" value="Genomic_DNA"/>
</dbReference>
<evidence type="ECO:0000256" key="1">
    <source>
        <dbReference type="ARBA" id="ARBA00004141"/>
    </source>
</evidence>
<feature type="transmembrane region" description="Helical" evidence="7">
    <location>
        <begin position="57"/>
        <end position="81"/>
    </location>
</feature>
<evidence type="ECO:0000313" key="10">
    <source>
        <dbReference type="Proteomes" id="UP001244011"/>
    </source>
</evidence>
<evidence type="ECO:0000256" key="2">
    <source>
        <dbReference type="ARBA" id="ARBA00022692"/>
    </source>
</evidence>
<reference evidence="9" key="1">
    <citation type="submission" date="2023-06" db="EMBL/GenBank/DDBJ databases">
        <title>Genome-scale phylogeny and comparative genomics of the fungal order Sordariales.</title>
        <authorList>
            <consortium name="Lawrence Berkeley National Laboratory"/>
            <person name="Hensen N."/>
            <person name="Bonometti L."/>
            <person name="Westerberg I."/>
            <person name="Brannstrom I.O."/>
            <person name="Guillou S."/>
            <person name="Cros-Aarteil S."/>
            <person name="Calhoun S."/>
            <person name="Haridas S."/>
            <person name="Kuo A."/>
            <person name="Mondo S."/>
            <person name="Pangilinan J."/>
            <person name="Riley R."/>
            <person name="Labutti K."/>
            <person name="Andreopoulos B."/>
            <person name="Lipzen A."/>
            <person name="Chen C."/>
            <person name="Yanf M."/>
            <person name="Daum C."/>
            <person name="Ng V."/>
            <person name="Clum A."/>
            <person name="Steindorff A."/>
            <person name="Ohm R."/>
            <person name="Martin F."/>
            <person name="Silar P."/>
            <person name="Natvig D."/>
            <person name="Lalanne C."/>
            <person name="Gautier V."/>
            <person name="Ament-Velasquez S.L."/>
            <person name="Kruys A."/>
            <person name="Hutchinson M.I."/>
            <person name="Powell A.J."/>
            <person name="Barry K."/>
            <person name="Miller A.N."/>
            <person name="Grigoriev I.V."/>
            <person name="Debuchy R."/>
            <person name="Gladieux P."/>
            <person name="Thoren M.H."/>
            <person name="Johannesson H."/>
        </authorList>
    </citation>
    <scope>NUCLEOTIDE SEQUENCE</scope>
    <source>
        <strain evidence="9">8032-3</strain>
    </source>
</reference>
<dbReference type="Pfam" id="PF20684">
    <property type="entry name" value="Fung_rhodopsin"/>
    <property type="match status" value="1"/>
</dbReference>
<dbReference type="PANTHER" id="PTHR33048">
    <property type="entry name" value="PTH11-LIKE INTEGRAL MEMBRANE PROTEIN (AFU_ORTHOLOGUE AFUA_5G11245)"/>
    <property type="match status" value="1"/>
</dbReference>
<dbReference type="InterPro" id="IPR052337">
    <property type="entry name" value="SAT4-like"/>
</dbReference>
<organism evidence="9 10">
    <name type="scientific">Phialemonium atrogriseum</name>
    <dbReference type="NCBI Taxonomy" id="1093897"/>
    <lineage>
        <taxon>Eukaryota</taxon>
        <taxon>Fungi</taxon>
        <taxon>Dikarya</taxon>
        <taxon>Ascomycota</taxon>
        <taxon>Pezizomycotina</taxon>
        <taxon>Sordariomycetes</taxon>
        <taxon>Sordariomycetidae</taxon>
        <taxon>Cephalothecales</taxon>
        <taxon>Cephalothecaceae</taxon>
        <taxon>Phialemonium</taxon>
    </lineage>
</organism>
<feature type="transmembrane region" description="Helical" evidence="7">
    <location>
        <begin position="19"/>
        <end position="36"/>
    </location>
</feature>
<comment type="similarity">
    <text evidence="5">Belongs to the SAT4 family.</text>
</comment>
<feature type="domain" description="Rhodopsin" evidence="8">
    <location>
        <begin position="39"/>
        <end position="276"/>
    </location>
</feature>
<name>A0AAJ0FB20_9PEZI</name>
<dbReference type="RefSeq" id="XP_060278224.1">
    <property type="nucleotide sequence ID" value="XM_060429346.1"/>
</dbReference>
<feature type="transmembrane region" description="Helical" evidence="7">
    <location>
        <begin position="211"/>
        <end position="231"/>
    </location>
</feature>
<comment type="caution">
    <text evidence="9">The sequence shown here is derived from an EMBL/GenBank/DDBJ whole genome shotgun (WGS) entry which is preliminary data.</text>
</comment>
<keyword evidence="10" id="KW-1185">Reference proteome</keyword>
<comment type="subcellular location">
    <subcellularLocation>
        <location evidence="1">Membrane</location>
        <topology evidence="1">Multi-pass membrane protein</topology>
    </subcellularLocation>
</comment>
<dbReference type="GO" id="GO:0016020">
    <property type="term" value="C:membrane"/>
    <property type="evidence" value="ECO:0007669"/>
    <property type="project" value="UniProtKB-SubCell"/>
</dbReference>
<gene>
    <name evidence="9" type="ORF">QBC33DRAFT_552908</name>
</gene>
<evidence type="ECO:0000256" key="4">
    <source>
        <dbReference type="ARBA" id="ARBA00023136"/>
    </source>
</evidence>
<accession>A0AAJ0FB20</accession>
<dbReference type="PANTHER" id="PTHR33048:SF161">
    <property type="entry name" value="INTEGRAL MEMBRANE PROTEIN"/>
    <property type="match status" value="1"/>
</dbReference>
<protein>
    <recommendedName>
        <fullName evidence="8">Rhodopsin domain-containing protein</fullName>
    </recommendedName>
</protein>
<feature type="region of interest" description="Disordered" evidence="6">
    <location>
        <begin position="287"/>
        <end position="313"/>
    </location>
</feature>
<dbReference type="GeneID" id="85312533"/>